<dbReference type="KEGG" id="ovi:T265_09877"/>
<sequence length="79" mass="8952">MSSDKVVRSVSRHVCHHQVDLGVKKLKRGDERRQPCPITLNVMNSGQSLLYTHMNLQDIAYIAFIGNKNLNDTPLIAKH</sequence>
<evidence type="ECO:0000313" key="2">
    <source>
        <dbReference type="Proteomes" id="UP000054324"/>
    </source>
</evidence>
<dbReference type="EMBL" id="KL596933">
    <property type="protein sequence ID" value="KER21895.1"/>
    <property type="molecule type" value="Genomic_DNA"/>
</dbReference>
<accession>A0A074ZF84</accession>
<name>A0A074ZF84_OPIVI</name>
<reference evidence="1 2" key="1">
    <citation type="submission" date="2013-11" db="EMBL/GenBank/DDBJ databases">
        <title>Opisthorchis viverrini - life in the bile duct.</title>
        <authorList>
            <person name="Young N.D."/>
            <person name="Nagarajan N."/>
            <person name="Lin S.J."/>
            <person name="Korhonen P.K."/>
            <person name="Jex A.R."/>
            <person name="Hall R.S."/>
            <person name="Safavi-Hemami H."/>
            <person name="Kaewkong W."/>
            <person name="Bertrand D."/>
            <person name="Gao S."/>
            <person name="Seet Q."/>
            <person name="Wongkham S."/>
            <person name="Teh B.T."/>
            <person name="Wongkham C."/>
            <person name="Intapan P.M."/>
            <person name="Maleewong W."/>
            <person name="Yang X."/>
            <person name="Hu M."/>
            <person name="Wang Z."/>
            <person name="Hofmann A."/>
            <person name="Sternberg P.W."/>
            <person name="Tan P."/>
            <person name="Wang J."/>
            <person name="Gasser R.B."/>
        </authorList>
    </citation>
    <scope>NUCLEOTIDE SEQUENCE [LARGE SCALE GENOMIC DNA]</scope>
</reference>
<dbReference type="RefSeq" id="XP_009174348.1">
    <property type="nucleotide sequence ID" value="XM_009176084.1"/>
</dbReference>
<organism evidence="1 2">
    <name type="scientific">Opisthorchis viverrini</name>
    <name type="common">Southeast Asian liver fluke</name>
    <dbReference type="NCBI Taxonomy" id="6198"/>
    <lineage>
        <taxon>Eukaryota</taxon>
        <taxon>Metazoa</taxon>
        <taxon>Spiralia</taxon>
        <taxon>Lophotrochozoa</taxon>
        <taxon>Platyhelminthes</taxon>
        <taxon>Trematoda</taxon>
        <taxon>Digenea</taxon>
        <taxon>Opisthorchiida</taxon>
        <taxon>Opisthorchiata</taxon>
        <taxon>Opisthorchiidae</taxon>
        <taxon>Opisthorchis</taxon>
    </lineage>
</organism>
<dbReference type="CTD" id="20324045"/>
<gene>
    <name evidence="1" type="ORF">T265_09877</name>
</gene>
<evidence type="ECO:0000313" key="1">
    <source>
        <dbReference type="EMBL" id="KER21895.1"/>
    </source>
</evidence>
<keyword evidence="2" id="KW-1185">Reference proteome</keyword>
<dbReference type="Proteomes" id="UP000054324">
    <property type="component" value="Unassembled WGS sequence"/>
</dbReference>
<protein>
    <submittedName>
        <fullName evidence="1">Uncharacterized protein</fullName>
    </submittedName>
</protein>
<dbReference type="AlphaFoldDB" id="A0A074ZF84"/>
<dbReference type="GeneID" id="20324045"/>
<proteinExistence type="predicted"/>